<evidence type="ECO:0000313" key="3">
    <source>
        <dbReference type="Proteomes" id="UP000001646"/>
    </source>
</evidence>
<reference evidence="2" key="2">
    <citation type="submission" date="2025-08" db="UniProtKB">
        <authorList>
            <consortium name="Ensembl"/>
        </authorList>
    </citation>
    <scope>IDENTIFICATION</scope>
</reference>
<accession>A0A803TU58</accession>
<keyword evidence="3" id="KW-1185">Reference proteome</keyword>
<proteinExistence type="predicted"/>
<dbReference type="Ensembl" id="ENSACAT00000050855.1">
    <property type="protein sequence ID" value="ENSACAP00000038748.1"/>
    <property type="gene ID" value="ENSACAG00000037154.1"/>
</dbReference>
<dbReference type="GeneTree" id="ENSGT01150000286916"/>
<dbReference type="SUPFAM" id="SSF56219">
    <property type="entry name" value="DNase I-like"/>
    <property type="match status" value="1"/>
</dbReference>
<protein>
    <recommendedName>
        <fullName evidence="1">Reverse transcriptase domain-containing protein</fullName>
    </recommendedName>
</protein>
<evidence type="ECO:0000259" key="1">
    <source>
        <dbReference type="PROSITE" id="PS50878"/>
    </source>
</evidence>
<dbReference type="CDD" id="cd01650">
    <property type="entry name" value="RT_nLTR_like"/>
    <property type="match status" value="1"/>
</dbReference>
<dbReference type="SUPFAM" id="SSF56672">
    <property type="entry name" value="DNA/RNA polymerases"/>
    <property type="match status" value="1"/>
</dbReference>
<dbReference type="AlphaFoldDB" id="A0A803TU58"/>
<reference evidence="2" key="1">
    <citation type="submission" date="2009-12" db="EMBL/GenBank/DDBJ databases">
        <title>The Genome Sequence of Anolis carolinensis (Green Anole Lizard).</title>
        <authorList>
            <consortium name="The Genome Sequencing Platform"/>
            <person name="Di Palma F."/>
            <person name="Alfoldi J."/>
            <person name="Heiman D."/>
            <person name="Young S."/>
            <person name="Grabherr M."/>
            <person name="Johnson J."/>
            <person name="Lander E.S."/>
            <person name="Lindblad-Toh K."/>
        </authorList>
    </citation>
    <scope>NUCLEOTIDE SEQUENCE [LARGE SCALE GENOMIC DNA]</scope>
    <source>
        <strain evidence="2">JBL SC #1</strain>
    </source>
</reference>
<name>A0A803TU58_ANOCA</name>
<feature type="domain" description="Reverse transcriptase" evidence="1">
    <location>
        <begin position="374"/>
        <end position="648"/>
    </location>
</feature>
<dbReference type="InterPro" id="IPR036691">
    <property type="entry name" value="Endo/exonu/phosph_ase_sf"/>
</dbReference>
<dbReference type="Pfam" id="PF00078">
    <property type="entry name" value="RVT_1"/>
    <property type="match status" value="1"/>
</dbReference>
<sequence>MLRMVQRVEFDDLILLGDFNGVLNSQLDKSKTIKRIPKGRISTLPQNFLDLKEEFDLEDAWRERHLEKKDYTFYSERHQTWSRIDMVWTTENLLTSISFINIRPRDLSDHCAVEMTLNHKIYYPKWRLDENLLKKEEDIKKYKILFKEYLRINDTEEMNSNILWDSSKAVIRGHLIQQKARRVALKKMKMKDIMRRIADRERELKKNPNDRNLVKEIKTLNQEKHHMELEEQANQLKFIKQNHFENANKPGKWLSRQVRKKKQSQKNLSIKKGDKEINKDKEILEEFKNFFENLYSKDQISKEEIVKYIGKFKLPKISKHQREKLNKEISEEEIIKAINNMDANKAPGPDGFTAGYYKVLKQELIPPLKKVMNGILNKQGILETWKTGEIIVIHKDQTEKSDIRNYRPITLLNTDYKIFTNILATRLKEFLNEWIGEEQAGFLPKRNLKDNIRTVIDAIEVFETNHQKEVAFLAIDAEKAFDNLNWDFLKILMQELDLGYQFTNAINTVYDKQFARIQINGLTSEVFEINKGTRQGCPLSPLIFILPLELLLKSIKEDNNIKGIKVAKYELKTRAFADDIIGIIENPCKNLEVWLQKIQEFGNVAGFKLNKKKTMLLTKNMPKKNQEILSKKTGIQCVKKIKYLGIWITSKKSQLLTNNYISVWKEIRKNLETWKNLNLSLLGRISLVKMNILPRLMFLFQNIPIIQKNSIFKEWNKDILKFVWVGKKPRIKYTILRDKKTKGGFGLPDLKLYHDACALDWIRDW</sequence>
<dbReference type="Gene3D" id="3.60.10.10">
    <property type="entry name" value="Endonuclease/exonuclease/phosphatase"/>
    <property type="match status" value="1"/>
</dbReference>
<dbReference type="InterPro" id="IPR043502">
    <property type="entry name" value="DNA/RNA_pol_sf"/>
</dbReference>
<dbReference type="PANTHER" id="PTHR31635:SF196">
    <property type="entry name" value="REVERSE TRANSCRIPTASE DOMAIN-CONTAINING PROTEIN-RELATED"/>
    <property type="match status" value="1"/>
</dbReference>
<dbReference type="PANTHER" id="PTHR31635">
    <property type="entry name" value="REVERSE TRANSCRIPTASE DOMAIN-CONTAINING PROTEIN-RELATED"/>
    <property type="match status" value="1"/>
</dbReference>
<dbReference type="Proteomes" id="UP000001646">
    <property type="component" value="Unplaced"/>
</dbReference>
<dbReference type="PROSITE" id="PS50878">
    <property type="entry name" value="RT_POL"/>
    <property type="match status" value="1"/>
</dbReference>
<organism evidence="2 3">
    <name type="scientific">Anolis carolinensis</name>
    <name type="common">Green anole</name>
    <name type="synonym">American chameleon</name>
    <dbReference type="NCBI Taxonomy" id="28377"/>
    <lineage>
        <taxon>Eukaryota</taxon>
        <taxon>Metazoa</taxon>
        <taxon>Chordata</taxon>
        <taxon>Craniata</taxon>
        <taxon>Vertebrata</taxon>
        <taxon>Euteleostomi</taxon>
        <taxon>Lepidosauria</taxon>
        <taxon>Squamata</taxon>
        <taxon>Bifurcata</taxon>
        <taxon>Unidentata</taxon>
        <taxon>Episquamata</taxon>
        <taxon>Toxicofera</taxon>
        <taxon>Iguania</taxon>
        <taxon>Dactyloidae</taxon>
        <taxon>Anolis</taxon>
    </lineage>
</organism>
<dbReference type="InParanoid" id="A0A803TU58"/>
<dbReference type="InterPro" id="IPR000477">
    <property type="entry name" value="RT_dom"/>
</dbReference>
<reference evidence="2" key="3">
    <citation type="submission" date="2025-09" db="UniProtKB">
        <authorList>
            <consortium name="Ensembl"/>
        </authorList>
    </citation>
    <scope>IDENTIFICATION</scope>
</reference>
<evidence type="ECO:0000313" key="2">
    <source>
        <dbReference type="Ensembl" id="ENSACAP00000038748.1"/>
    </source>
</evidence>